<name>A0A1I7KZH3_9BURK</name>
<evidence type="ECO:0000313" key="4">
    <source>
        <dbReference type="Proteomes" id="UP000199391"/>
    </source>
</evidence>
<reference evidence="4" key="1">
    <citation type="submission" date="2016-10" db="EMBL/GenBank/DDBJ databases">
        <authorList>
            <person name="Varghese N."/>
            <person name="Submissions S."/>
        </authorList>
    </citation>
    <scope>NUCLEOTIDE SEQUENCE [LARGE SCALE GENOMIC DNA]</scope>
    <source>
        <strain evidence="4">CGMCC 1.11014</strain>
    </source>
</reference>
<evidence type="ECO:0000256" key="1">
    <source>
        <dbReference type="SAM" id="MobiDB-lite"/>
    </source>
</evidence>
<sequence length="161" mass="17324">MSRLKKSILWLSTAMLPHGAGATMLHAKMNVERNDVAVVSPPPAIASVNPSGEGHGKTGAQVDTAARAAAIESYRTPLAGDKAGVAGPGLPGDFPLDAELRYANELSTLTIHTVAWQGSFNDFAGPYTPLPRYRPRRSLAAGAPQPYRRLRPWEPGRPYRR</sequence>
<feature type="chain" id="PRO_5011780064" evidence="2">
    <location>
        <begin position="23"/>
        <end position="161"/>
    </location>
</feature>
<gene>
    <name evidence="3" type="ORF">SAMN05216552_102173</name>
</gene>
<keyword evidence="2" id="KW-0732">Signal</keyword>
<feature type="signal peptide" evidence="2">
    <location>
        <begin position="1"/>
        <end position="22"/>
    </location>
</feature>
<evidence type="ECO:0000256" key="2">
    <source>
        <dbReference type="SAM" id="SignalP"/>
    </source>
</evidence>
<feature type="region of interest" description="Disordered" evidence="1">
    <location>
        <begin position="131"/>
        <end position="161"/>
    </location>
</feature>
<dbReference type="EMBL" id="FPBO01000021">
    <property type="protein sequence ID" value="SFV02847.1"/>
    <property type="molecule type" value="Genomic_DNA"/>
</dbReference>
<organism evidence="3 4">
    <name type="scientific">Pseudoduganella namucuonensis</name>
    <dbReference type="NCBI Taxonomy" id="1035707"/>
    <lineage>
        <taxon>Bacteria</taxon>
        <taxon>Pseudomonadati</taxon>
        <taxon>Pseudomonadota</taxon>
        <taxon>Betaproteobacteria</taxon>
        <taxon>Burkholderiales</taxon>
        <taxon>Oxalobacteraceae</taxon>
        <taxon>Telluria group</taxon>
        <taxon>Pseudoduganella</taxon>
    </lineage>
</organism>
<keyword evidence="4" id="KW-1185">Reference proteome</keyword>
<evidence type="ECO:0000313" key="3">
    <source>
        <dbReference type="EMBL" id="SFV02847.1"/>
    </source>
</evidence>
<proteinExistence type="predicted"/>
<dbReference type="Proteomes" id="UP000199391">
    <property type="component" value="Unassembled WGS sequence"/>
</dbReference>
<dbReference type="RefSeq" id="WP_093557486.1">
    <property type="nucleotide sequence ID" value="NZ_FPBO01000021.1"/>
</dbReference>
<protein>
    <submittedName>
        <fullName evidence="3">Uncharacterized protein</fullName>
    </submittedName>
</protein>
<dbReference type="STRING" id="1035707.SAMN05216552_102173"/>
<dbReference type="AlphaFoldDB" id="A0A1I7KZH3"/>
<accession>A0A1I7KZH3</accession>